<accession>A0ABQ3T0V2</accession>
<sequence>MSERYEYVPHRLLRRRVRDIASGVEGELMAVINENVSNADIEHWMELAYIRGASGREFTTSVANVEAAD</sequence>
<comment type="caution">
    <text evidence="1">The sequence shown here is derived from an EMBL/GenBank/DDBJ whole genome shotgun (WGS) entry which is preliminary data.</text>
</comment>
<organism evidence="1 2">
    <name type="scientific">Streptomyces nojiriensis</name>
    <dbReference type="NCBI Taxonomy" id="66374"/>
    <lineage>
        <taxon>Bacteria</taxon>
        <taxon>Bacillati</taxon>
        <taxon>Actinomycetota</taxon>
        <taxon>Actinomycetes</taxon>
        <taxon>Kitasatosporales</taxon>
        <taxon>Streptomycetaceae</taxon>
        <taxon>Streptomyces</taxon>
    </lineage>
</organism>
<reference evidence="2" key="1">
    <citation type="submission" date="2023-07" db="EMBL/GenBank/DDBJ databases">
        <title>Whole genome shotgun sequence of Streptomyces nojiriensis NBRC 13794.</title>
        <authorList>
            <person name="Komaki H."/>
            <person name="Tamura T."/>
        </authorList>
    </citation>
    <scope>NUCLEOTIDE SEQUENCE [LARGE SCALE GENOMIC DNA]</scope>
    <source>
        <strain evidence="2">NBRC 13794</strain>
    </source>
</reference>
<proteinExistence type="predicted"/>
<name>A0ABQ3T0V2_9ACTN</name>
<keyword evidence="2" id="KW-1185">Reference proteome</keyword>
<evidence type="ECO:0000313" key="2">
    <source>
        <dbReference type="Proteomes" id="UP000613974"/>
    </source>
</evidence>
<evidence type="ECO:0000313" key="1">
    <source>
        <dbReference type="EMBL" id="GHI73802.1"/>
    </source>
</evidence>
<dbReference type="EMBL" id="BNEC01000005">
    <property type="protein sequence ID" value="GHI73802.1"/>
    <property type="molecule type" value="Genomic_DNA"/>
</dbReference>
<protein>
    <submittedName>
        <fullName evidence="1">Uncharacterized protein</fullName>
    </submittedName>
</protein>
<dbReference type="Proteomes" id="UP000613974">
    <property type="component" value="Unassembled WGS sequence"/>
</dbReference>
<dbReference type="GeneID" id="95592030"/>
<dbReference type="RefSeq" id="WP_189733305.1">
    <property type="nucleotide sequence ID" value="NZ_BMRL01000001.1"/>
</dbReference>
<gene>
    <name evidence="1" type="ORF">Snoj_77200</name>
</gene>